<evidence type="ECO:0000313" key="2">
    <source>
        <dbReference type="Proteomes" id="UP001188597"/>
    </source>
</evidence>
<evidence type="ECO:0000313" key="1">
    <source>
        <dbReference type="EMBL" id="KAK2997510.1"/>
    </source>
</evidence>
<proteinExistence type="predicted"/>
<comment type="caution">
    <text evidence="1">The sequence shown here is derived from an EMBL/GenBank/DDBJ whole genome shotgun (WGS) entry which is preliminary data.</text>
</comment>
<dbReference type="PANTHER" id="PTHR38926">
    <property type="entry name" value="F-BOX DOMAIN CONTAINING PROTEIN, EXPRESSED"/>
    <property type="match status" value="1"/>
</dbReference>
<dbReference type="AlphaFoldDB" id="A0AA89ABS4"/>
<keyword evidence="2" id="KW-1185">Reference proteome</keyword>
<dbReference type="SUPFAM" id="SSF52047">
    <property type="entry name" value="RNI-like"/>
    <property type="match status" value="1"/>
</dbReference>
<dbReference type="Gene3D" id="3.80.10.10">
    <property type="entry name" value="Ribonuclease Inhibitor"/>
    <property type="match status" value="1"/>
</dbReference>
<reference evidence="1" key="1">
    <citation type="submission" date="2022-12" db="EMBL/GenBank/DDBJ databases">
        <title>Draft genome assemblies for two species of Escallonia (Escalloniales).</title>
        <authorList>
            <person name="Chanderbali A."/>
            <person name="Dervinis C."/>
            <person name="Anghel I."/>
            <person name="Soltis D."/>
            <person name="Soltis P."/>
            <person name="Zapata F."/>
        </authorList>
    </citation>
    <scope>NUCLEOTIDE SEQUENCE</scope>
    <source>
        <strain evidence="1">UCBG64.0493</strain>
        <tissue evidence="1">Leaf</tissue>
    </source>
</reference>
<dbReference type="EMBL" id="JAVXUP010004156">
    <property type="protein sequence ID" value="KAK2997510.1"/>
    <property type="molecule type" value="Genomic_DNA"/>
</dbReference>
<name>A0AA89ABS4_9ASTE</name>
<dbReference type="InterPro" id="IPR032675">
    <property type="entry name" value="LRR_dom_sf"/>
</dbReference>
<accession>A0AA89ABS4</accession>
<dbReference type="Proteomes" id="UP001188597">
    <property type="component" value="Unassembled WGS sequence"/>
</dbReference>
<sequence length="171" mass="19272">MKAISSLAVAKSSQLRCLRLVRCHDSFSSEAFIEAIEKLPLLEDIHIHYATISKEAVAAAGRCCPMLKSFKLNKKAYKIPDFECDDEALAIAGSMPGLRYLQLIGSKITNRGLQAILDKCPHLEYLDLRQCLNLRLEGNMGKLCSERIKDFRHPNDSTDDYEFATSVCRIY</sequence>
<protein>
    <submittedName>
        <fullName evidence="1">Uncharacterized protein</fullName>
    </submittedName>
</protein>
<organism evidence="1 2">
    <name type="scientific">Escallonia herrerae</name>
    <dbReference type="NCBI Taxonomy" id="1293975"/>
    <lineage>
        <taxon>Eukaryota</taxon>
        <taxon>Viridiplantae</taxon>
        <taxon>Streptophyta</taxon>
        <taxon>Embryophyta</taxon>
        <taxon>Tracheophyta</taxon>
        <taxon>Spermatophyta</taxon>
        <taxon>Magnoliopsida</taxon>
        <taxon>eudicotyledons</taxon>
        <taxon>Gunneridae</taxon>
        <taxon>Pentapetalae</taxon>
        <taxon>asterids</taxon>
        <taxon>campanulids</taxon>
        <taxon>Escalloniales</taxon>
        <taxon>Escalloniaceae</taxon>
        <taxon>Escallonia</taxon>
    </lineage>
</organism>
<gene>
    <name evidence="1" type="ORF">RJ639_025639</name>
</gene>
<dbReference type="PANTHER" id="PTHR38926:SF2">
    <property type="entry name" value="F-BOX_LRR-REPEAT PROTEIN 21-RELATED"/>
    <property type="match status" value="1"/>
</dbReference>